<feature type="domain" description="RING-type" evidence="13">
    <location>
        <begin position="236"/>
        <end position="285"/>
    </location>
</feature>
<keyword evidence="3" id="KW-0479">Metal-binding</keyword>
<evidence type="ECO:0000256" key="6">
    <source>
        <dbReference type="ARBA" id="ARBA00022777"/>
    </source>
</evidence>
<evidence type="ECO:0000313" key="15">
    <source>
        <dbReference type="EnsemblMetazoa" id="SMAR008949-PA"/>
    </source>
</evidence>
<dbReference type="InterPro" id="IPR000719">
    <property type="entry name" value="Prot_kinase_dom"/>
</dbReference>
<dbReference type="PROSITE" id="PS00108">
    <property type="entry name" value="PROTEIN_KINASE_ST"/>
    <property type="match status" value="1"/>
</dbReference>
<evidence type="ECO:0008006" key="17">
    <source>
        <dbReference type="Google" id="ProtNLM"/>
    </source>
</evidence>
<feature type="domain" description="PHD-type" evidence="12">
    <location>
        <begin position="233"/>
        <end position="287"/>
    </location>
</feature>
<evidence type="ECO:0000256" key="4">
    <source>
        <dbReference type="ARBA" id="ARBA00022741"/>
    </source>
</evidence>
<dbReference type="SUPFAM" id="SSF57850">
    <property type="entry name" value="RING/U-box"/>
    <property type="match status" value="1"/>
</dbReference>
<keyword evidence="4" id="KW-0547">Nucleotide-binding</keyword>
<evidence type="ECO:0000256" key="7">
    <source>
        <dbReference type="ARBA" id="ARBA00022833"/>
    </source>
</evidence>
<dbReference type="SMART" id="SM00220">
    <property type="entry name" value="S_TKc"/>
    <property type="match status" value="1"/>
</dbReference>
<dbReference type="InterPro" id="IPR019787">
    <property type="entry name" value="Znf_PHD-finger"/>
</dbReference>
<dbReference type="GO" id="GO:0004674">
    <property type="term" value="F:protein serine/threonine kinase activity"/>
    <property type="evidence" value="ECO:0007669"/>
    <property type="project" value="UniProtKB-KW"/>
</dbReference>
<sequence>IAKHFSEAQLHLSANADVVREPLNRQCITPTLMSSSREVHTQMKRVLRRPASSPFYQSRSQSPKRTCTRSRSPSSQSPSLLRKSLLLNSADQLHVEAVKKTIERLQTTRLYFLRQCGQHVFKVGSGDANKNTYKVTIGQQTCTCLSQNTHCIHLLFIMIRVLKVSVNDPCIFSKTLKNYEVESLVRNYEQRQKSRILAFTRERKSSLPDTTTPVVDEKMQLEMEKLSTLENEDDLCSICHFPMTEEESLIICENGCKNKFHHKCVEIWSNVCKREKECIDCPLCRQVWKILESKRCPVSTPINPVQNHVISSSVPDITSTRSTLPLDLAPIPMDLAPLSLNLSSLPMDLFKSSSACSLFREKPRANVNNTWIEMFGSRLITDLQSGNWSVRENKLKDVIDQAELVMCQLINDADMFNVAQSGTWIKLVTSFAGILQSMAMDPVYRVYTTSLSGLRTLLANYMCFSDEDAVALQELIRPIIRVVLTKCADGLSRISKTSISFITGLSGGQAGTIAVGTQDDVTGIVYVLSCIFESERDDTDSSYSQWQRILGRLYALDELMGVFPQAFHLVQVNTSCNKESFRPNWPKANFQPTLLNHDRLTTVLGFALKFIKNPHVYIRKMAERLFIRATRLASHVPKVFNQAYHMLAKVDSSLIVRLRDRTLSSDRSNEEDVKFVSYTSVQFPNRRRSLGRCSLPSSPICERRSSLVDHFEKSIPRFSTMHSIKDRRSSIPAYTRNLSTIQNPASFSRSKPQRPNFLPLNNRISLDSYCSSYNPVGVSRRCSDGMIQGTECCFNHICHVHASPCDRKCQSKRRKTTPTVPPNTPMVPVGDLIDLSVPGNHFQNFASKHSVAPCLLDAIPEAHGAKNIALNNLHMVSSSLTQKSFDVNTRSMLHMLSNVIMTRSYIEGVDWIVDKVLGSGGFSRCFLGRDVESGTYMAVSFSGSGNSVDIEKSRAIVRDEIRIMTKLDHPNVVQLIAAYEREDGYDLFVEWMPGGSVADNLYKFGPFSDRVIVKYLWHILSGLEYLHSNGILHRDLKGANLLIDSTGQLLRIADFGAAKRLISHSTLPGEFKGDMKGTTAFMAPEVLRGECYGRSCDVWSVGCCVIEMVTTRPPWNVEEITNENALFYRIAASVESPPIPEWMSDTIKDFALRCLQPIKTNRPTVKKLMTH</sequence>
<evidence type="ECO:0000259" key="14">
    <source>
        <dbReference type="PROSITE" id="PS50966"/>
    </source>
</evidence>
<dbReference type="PhylomeDB" id="T1J5P5"/>
<keyword evidence="6" id="KW-0418">Kinase</keyword>
<dbReference type="EMBL" id="JH431866">
    <property type="status" value="NOT_ANNOTATED_CDS"/>
    <property type="molecule type" value="Genomic_DNA"/>
</dbReference>
<dbReference type="InterPro" id="IPR001841">
    <property type="entry name" value="Znf_RING"/>
</dbReference>
<dbReference type="GO" id="GO:0005524">
    <property type="term" value="F:ATP binding"/>
    <property type="evidence" value="ECO:0007669"/>
    <property type="project" value="UniProtKB-KW"/>
</dbReference>
<dbReference type="HOGENOM" id="CLU_005805_0_0_1"/>
<evidence type="ECO:0000256" key="9">
    <source>
        <dbReference type="PROSITE-ProRule" id="PRU00175"/>
    </source>
</evidence>
<dbReference type="eggNOG" id="KOG0198">
    <property type="taxonomic scope" value="Eukaryota"/>
</dbReference>
<dbReference type="PANTHER" id="PTHR11584:SF369">
    <property type="entry name" value="MITOGEN-ACTIVATED PROTEIN KINASE KINASE KINASE 19-RELATED"/>
    <property type="match status" value="1"/>
</dbReference>
<evidence type="ECO:0000313" key="16">
    <source>
        <dbReference type="Proteomes" id="UP000014500"/>
    </source>
</evidence>
<dbReference type="GO" id="GO:0008270">
    <property type="term" value="F:zinc ion binding"/>
    <property type="evidence" value="ECO:0007669"/>
    <property type="project" value="UniProtKB-KW"/>
</dbReference>
<accession>T1J5P5</accession>
<evidence type="ECO:0000259" key="12">
    <source>
        <dbReference type="PROSITE" id="PS50016"/>
    </source>
</evidence>
<reference evidence="15" key="2">
    <citation type="submission" date="2015-02" db="UniProtKB">
        <authorList>
            <consortium name="EnsemblMetazoa"/>
        </authorList>
    </citation>
    <scope>IDENTIFICATION</scope>
</reference>
<dbReference type="STRING" id="126957.T1J5P5"/>
<dbReference type="Proteomes" id="UP000014500">
    <property type="component" value="Unassembled WGS sequence"/>
</dbReference>
<dbReference type="Gene3D" id="1.10.510.10">
    <property type="entry name" value="Transferase(Phosphotransferase) domain 1"/>
    <property type="match status" value="1"/>
</dbReference>
<keyword evidence="5 9" id="KW-0863">Zinc-finger</keyword>
<proteinExistence type="predicted"/>
<dbReference type="Pfam" id="PF21040">
    <property type="entry name" value="CEP104-like_TOG"/>
    <property type="match status" value="1"/>
</dbReference>
<dbReference type="AlphaFoldDB" id="T1J5P5"/>
<feature type="domain" description="Protein kinase" evidence="11">
    <location>
        <begin position="911"/>
        <end position="1171"/>
    </location>
</feature>
<dbReference type="Gene3D" id="3.30.40.10">
    <property type="entry name" value="Zinc/RING finger domain, C3HC4 (zinc finger)"/>
    <property type="match status" value="1"/>
</dbReference>
<dbReference type="SUPFAM" id="SSF56112">
    <property type="entry name" value="Protein kinase-like (PK-like)"/>
    <property type="match status" value="1"/>
</dbReference>
<keyword evidence="16" id="KW-1185">Reference proteome</keyword>
<keyword evidence="2" id="KW-0808">Transferase</keyword>
<dbReference type="InterPro" id="IPR011009">
    <property type="entry name" value="Kinase-like_dom_sf"/>
</dbReference>
<dbReference type="InterPro" id="IPR007527">
    <property type="entry name" value="Znf_SWIM"/>
</dbReference>
<evidence type="ECO:0000256" key="8">
    <source>
        <dbReference type="ARBA" id="ARBA00022840"/>
    </source>
</evidence>
<dbReference type="InterPro" id="IPR008271">
    <property type="entry name" value="Ser/Thr_kinase_AS"/>
</dbReference>
<name>T1J5P5_STRMM</name>
<feature type="region of interest" description="Disordered" evidence="10">
    <location>
        <begin position="47"/>
        <end position="80"/>
    </location>
</feature>
<feature type="domain" description="SWIM-type" evidence="14">
    <location>
        <begin position="133"/>
        <end position="162"/>
    </location>
</feature>
<evidence type="ECO:0000256" key="10">
    <source>
        <dbReference type="SAM" id="MobiDB-lite"/>
    </source>
</evidence>
<keyword evidence="1" id="KW-0723">Serine/threonine-protein kinase</keyword>
<keyword evidence="7" id="KW-0862">Zinc</keyword>
<feature type="compositionally biased region" description="Low complexity" evidence="10">
    <location>
        <begin position="63"/>
        <end position="80"/>
    </location>
</feature>
<dbReference type="PROSITE" id="PS50089">
    <property type="entry name" value="ZF_RING_2"/>
    <property type="match status" value="1"/>
</dbReference>
<dbReference type="InterPro" id="IPR013083">
    <property type="entry name" value="Znf_RING/FYVE/PHD"/>
</dbReference>
<evidence type="ECO:0000256" key="2">
    <source>
        <dbReference type="ARBA" id="ARBA00022679"/>
    </source>
</evidence>
<dbReference type="OMA" id="CHSQTIF"/>
<dbReference type="PANTHER" id="PTHR11584">
    <property type="entry name" value="SERINE/THREONINE PROTEIN KINASE"/>
    <property type="match status" value="1"/>
</dbReference>
<dbReference type="PROSITE" id="PS50966">
    <property type="entry name" value="ZF_SWIM"/>
    <property type="match status" value="1"/>
</dbReference>
<evidence type="ECO:0000259" key="11">
    <source>
        <dbReference type="PROSITE" id="PS50011"/>
    </source>
</evidence>
<dbReference type="PROSITE" id="PS50011">
    <property type="entry name" value="PROTEIN_KINASE_DOM"/>
    <property type="match status" value="1"/>
</dbReference>
<reference evidence="16" key="1">
    <citation type="submission" date="2011-05" db="EMBL/GenBank/DDBJ databases">
        <authorList>
            <person name="Richards S.R."/>
            <person name="Qu J."/>
            <person name="Jiang H."/>
            <person name="Jhangiani S.N."/>
            <person name="Agravi P."/>
            <person name="Goodspeed R."/>
            <person name="Gross S."/>
            <person name="Mandapat C."/>
            <person name="Jackson L."/>
            <person name="Mathew T."/>
            <person name="Pu L."/>
            <person name="Thornton R."/>
            <person name="Saada N."/>
            <person name="Wilczek-Boney K.B."/>
            <person name="Lee S."/>
            <person name="Kovar C."/>
            <person name="Wu Y."/>
            <person name="Scherer S.E."/>
            <person name="Worley K.C."/>
            <person name="Muzny D.M."/>
            <person name="Gibbs R."/>
        </authorList>
    </citation>
    <scope>NUCLEOTIDE SEQUENCE</scope>
    <source>
        <strain evidence="16">Brora</strain>
    </source>
</reference>
<evidence type="ECO:0000256" key="3">
    <source>
        <dbReference type="ARBA" id="ARBA00022723"/>
    </source>
</evidence>
<protein>
    <recommendedName>
        <fullName evidence="17">Mitogen-activated protein kinase kinase kinase</fullName>
    </recommendedName>
</protein>
<dbReference type="PROSITE" id="PS50016">
    <property type="entry name" value="ZF_PHD_2"/>
    <property type="match status" value="1"/>
</dbReference>
<keyword evidence="8" id="KW-0067">ATP-binding</keyword>
<evidence type="ECO:0000256" key="5">
    <source>
        <dbReference type="ARBA" id="ARBA00022771"/>
    </source>
</evidence>
<dbReference type="Pfam" id="PF00069">
    <property type="entry name" value="Pkinase"/>
    <property type="match status" value="1"/>
</dbReference>
<evidence type="ECO:0000256" key="1">
    <source>
        <dbReference type="ARBA" id="ARBA00022527"/>
    </source>
</evidence>
<organism evidence="15 16">
    <name type="scientific">Strigamia maritima</name>
    <name type="common">European centipede</name>
    <name type="synonym">Geophilus maritimus</name>
    <dbReference type="NCBI Taxonomy" id="126957"/>
    <lineage>
        <taxon>Eukaryota</taxon>
        <taxon>Metazoa</taxon>
        <taxon>Ecdysozoa</taxon>
        <taxon>Arthropoda</taxon>
        <taxon>Myriapoda</taxon>
        <taxon>Chilopoda</taxon>
        <taxon>Pleurostigmophora</taxon>
        <taxon>Geophilomorpha</taxon>
        <taxon>Linotaeniidae</taxon>
        <taxon>Strigamia</taxon>
    </lineage>
</organism>
<dbReference type="EnsemblMetazoa" id="SMAR008949-RA">
    <property type="protein sequence ID" value="SMAR008949-PA"/>
    <property type="gene ID" value="SMAR008949"/>
</dbReference>
<evidence type="ECO:0000259" key="13">
    <source>
        <dbReference type="PROSITE" id="PS50089"/>
    </source>
</evidence>